<sequence length="90" mass="10280">MGELNWRTLMTDSQANKLQIVAIAEEIAIKAGKNAGVCAELLFPHTYLVLTKHFPPNFLLRSRQQLGAFPPIRWPFYWMLVLHSTTASRL</sequence>
<accession>A0A3G7TMP8</accession>
<dbReference type="AlphaFoldDB" id="A0A3G7TMP8"/>
<organism evidence="1 2">
    <name type="scientific">Pseudomonas chlororaphis</name>
    <dbReference type="NCBI Taxonomy" id="587753"/>
    <lineage>
        <taxon>Bacteria</taxon>
        <taxon>Pseudomonadati</taxon>
        <taxon>Pseudomonadota</taxon>
        <taxon>Gammaproteobacteria</taxon>
        <taxon>Pseudomonadales</taxon>
        <taxon>Pseudomonadaceae</taxon>
        <taxon>Pseudomonas</taxon>
    </lineage>
</organism>
<gene>
    <name evidence="1" type="ORF">C4K04_2722</name>
</gene>
<evidence type="ECO:0000313" key="2">
    <source>
        <dbReference type="Proteomes" id="UP000268048"/>
    </source>
</evidence>
<proteinExistence type="predicted"/>
<dbReference type="EMBL" id="CP027753">
    <property type="protein sequence ID" value="AZE48394.1"/>
    <property type="molecule type" value="Genomic_DNA"/>
</dbReference>
<reference evidence="1 2" key="1">
    <citation type="submission" date="2018-03" db="EMBL/GenBank/DDBJ databases">
        <title>Diversity of phytobeneficial traits revealed by whole-genome analysis of worldwide-isolated phenazine-producing Pseudomonas spp.</title>
        <authorList>
            <person name="Biessy A."/>
            <person name="Novinscak A."/>
            <person name="Blom J."/>
            <person name="Leger G."/>
            <person name="Thomashow L.S."/>
            <person name="Cazorla F.M."/>
            <person name="Josic D."/>
            <person name="Filion M."/>
        </authorList>
    </citation>
    <scope>NUCLEOTIDE SEQUENCE [LARGE SCALE GENOMIC DNA]</scope>
    <source>
        <strain evidence="1 2">B25</strain>
    </source>
</reference>
<protein>
    <submittedName>
        <fullName evidence="1">Uncharacterized protein</fullName>
    </submittedName>
</protein>
<name>A0A3G7TMP8_9PSED</name>
<dbReference type="Proteomes" id="UP000268048">
    <property type="component" value="Chromosome"/>
</dbReference>
<evidence type="ECO:0000313" key="1">
    <source>
        <dbReference type="EMBL" id="AZE48394.1"/>
    </source>
</evidence>